<dbReference type="Proteomes" id="UP001231649">
    <property type="component" value="Chromosome 22"/>
</dbReference>
<evidence type="ECO:0000313" key="1">
    <source>
        <dbReference type="EMBL" id="KAJ8711849.1"/>
    </source>
</evidence>
<name>A0ACC2QBH2_9NEOP</name>
<comment type="caution">
    <text evidence="1">The sequence shown here is derived from an EMBL/GenBank/DDBJ whole genome shotgun (WGS) entry which is preliminary data.</text>
</comment>
<evidence type="ECO:0000313" key="2">
    <source>
        <dbReference type="Proteomes" id="UP001231649"/>
    </source>
</evidence>
<gene>
    <name evidence="1" type="ORF">PYW08_008803</name>
</gene>
<proteinExistence type="predicted"/>
<dbReference type="EMBL" id="CM056798">
    <property type="protein sequence ID" value="KAJ8711849.1"/>
    <property type="molecule type" value="Genomic_DNA"/>
</dbReference>
<sequence>MEKMKTVCLLICVIVACSEGAKILVVFPMPSRSHGNLGDGYVRHLLKAGHEVTYITPFKYKNAPANLRTIDVSSNFDVMNQDTLTLKNFMAEGGFDVNPAFMIFLMVDLVKHTVENKEVQKLLIDPKEQFDAVVIEWMFSDVIAGFASMFQSPLIWASSVDPHWQVIQLIDEPPNPAYSVDAMSPYFPPLSFSQRVKELWNQLKVHFFRVVWLDSVEINAYTSTFTPIAEKRGIKLPAYEESRYNASLVLSNAYVTTSGGASLPQSHKFIGGYHIDDTVKPLPEDLKTLMDSAKEGVIYFSMGSNLRSKDLPEEVKVNLLKMFGSLKQTVLWKFEEVLPNLPKNVHILEWAPQQAILAHPNLAVFITHGGLLSTTESIHFGVPIIGIPVFGDQFMNVEKSVNKGFALRVDLAHTMPDELKKKIVEVTSNKRYAEKAKELSFIHHDRPVTPGQELVHWVNHVINTRGAPHLRSPALDLPFYKRKFLDLAALIVVLLLAVYVLLKQMEKIKTIGLLLSIILACSEAAKILVVFPLPSRSHANLGDGYVKHLLKAGHEVTYITPIPYKNAPANLRTFDVSKNFDVLPQEMMSLKTIMDTGGFGVNPALMVFMMVELVKKSVENEEVQKLLIDPNEQFDAVIVEWMFSDIVTGFASVFQCPLILSSSVDPHWQIIQLIDEPLNPAYAVNTMSPYFPPLSFLQRVNELWIQMKDQFMRYVWLDGVEEKAYTSIFSPIAAKRGIKLPTYDEVRYNASLVLSNAYVTTSGGASLPQSHKFIGGYHIDDTVIPLPEDLKKLMDSAKDGVIYFSMGSNLKSKDLPDEVKVNLLKMFGSLKQTVLWKFEEVLPNLPKNVHILEWAPQQAILAHPNLVVFITHGGLLSTTESIHFGVPIIGIPVFGDQFMNIEKSINKGFAQRVDLSYTMPDELKKKIVEVIGNKRYSEKAKELSLIYHDRPVKPGQELVHWVNHVIKTRGAPHLRSPAADLPFYKRKFLDLAALIAVLLLAVYILLKRACTFVCSQVCSKKGKTGSKKNN</sequence>
<keyword evidence="2" id="KW-1185">Reference proteome</keyword>
<protein>
    <submittedName>
        <fullName evidence="1">Uncharacterized protein</fullName>
    </submittedName>
</protein>
<organism evidence="1 2">
    <name type="scientific">Mythimna loreyi</name>
    <dbReference type="NCBI Taxonomy" id="667449"/>
    <lineage>
        <taxon>Eukaryota</taxon>
        <taxon>Metazoa</taxon>
        <taxon>Ecdysozoa</taxon>
        <taxon>Arthropoda</taxon>
        <taxon>Hexapoda</taxon>
        <taxon>Insecta</taxon>
        <taxon>Pterygota</taxon>
        <taxon>Neoptera</taxon>
        <taxon>Endopterygota</taxon>
        <taxon>Lepidoptera</taxon>
        <taxon>Glossata</taxon>
        <taxon>Ditrysia</taxon>
        <taxon>Noctuoidea</taxon>
        <taxon>Noctuidae</taxon>
        <taxon>Noctuinae</taxon>
        <taxon>Hadenini</taxon>
        <taxon>Mythimna</taxon>
    </lineage>
</organism>
<accession>A0ACC2QBH2</accession>
<reference evidence="1" key="1">
    <citation type="submission" date="2023-03" db="EMBL/GenBank/DDBJ databases">
        <title>Chromosome-level genomes of two armyworms, Mythimna separata and Mythimna loreyi, provide insights into the biosynthesis and reception of sex pheromones.</title>
        <authorList>
            <person name="Zhao H."/>
        </authorList>
    </citation>
    <scope>NUCLEOTIDE SEQUENCE</scope>
    <source>
        <strain evidence="1">BeijingLab</strain>
    </source>
</reference>